<reference evidence="2" key="1">
    <citation type="journal article" date="2019" name="Int. J. Syst. Evol. Microbiol.">
        <title>The Global Catalogue of Microorganisms (GCM) 10K type strain sequencing project: providing services to taxonomists for standard genome sequencing and annotation.</title>
        <authorList>
            <consortium name="The Broad Institute Genomics Platform"/>
            <consortium name="The Broad Institute Genome Sequencing Center for Infectious Disease"/>
            <person name="Wu L."/>
            <person name="Ma J."/>
        </authorList>
    </citation>
    <scope>NUCLEOTIDE SEQUENCE [LARGE SCALE GENOMIC DNA]</scope>
    <source>
        <strain evidence="2">CECT 7184</strain>
    </source>
</reference>
<protein>
    <submittedName>
        <fullName evidence="1">Uncharacterized protein</fullName>
    </submittedName>
</protein>
<gene>
    <name evidence="1" type="ORF">QW060_24885</name>
</gene>
<evidence type="ECO:0000313" key="2">
    <source>
        <dbReference type="Proteomes" id="UP001242368"/>
    </source>
</evidence>
<comment type="caution">
    <text evidence="1">The sequence shown here is derived from an EMBL/GenBank/DDBJ whole genome shotgun (WGS) entry which is preliminary data.</text>
</comment>
<dbReference type="EMBL" id="JAUFQU010000075">
    <property type="protein sequence ID" value="MDN3710122.1"/>
    <property type="molecule type" value="Genomic_DNA"/>
</dbReference>
<sequence length="45" mass="5532">MKRQAIKDFEEAMPEYIKDRHWYWLNLGNATGNELITWLMKFSQK</sequence>
<evidence type="ECO:0000313" key="1">
    <source>
        <dbReference type="EMBL" id="MDN3710122.1"/>
    </source>
</evidence>
<keyword evidence="2" id="KW-1185">Reference proteome</keyword>
<name>A0ABT8D454_9FLAO</name>
<organism evidence="1 2">
    <name type="scientific">Paenimyroides ceti</name>
    <dbReference type="NCBI Taxonomy" id="395087"/>
    <lineage>
        <taxon>Bacteria</taxon>
        <taxon>Pseudomonadati</taxon>
        <taxon>Bacteroidota</taxon>
        <taxon>Flavobacteriia</taxon>
        <taxon>Flavobacteriales</taxon>
        <taxon>Flavobacteriaceae</taxon>
        <taxon>Paenimyroides</taxon>
    </lineage>
</organism>
<dbReference type="Proteomes" id="UP001242368">
    <property type="component" value="Unassembled WGS sequence"/>
</dbReference>
<accession>A0ABT8D454</accession>
<proteinExistence type="predicted"/>